<organism evidence="2 3">
    <name type="scientific">Lagenidium giganteum</name>
    <dbReference type="NCBI Taxonomy" id="4803"/>
    <lineage>
        <taxon>Eukaryota</taxon>
        <taxon>Sar</taxon>
        <taxon>Stramenopiles</taxon>
        <taxon>Oomycota</taxon>
        <taxon>Peronosporomycetes</taxon>
        <taxon>Pythiales</taxon>
        <taxon>Pythiaceae</taxon>
    </lineage>
</organism>
<dbReference type="InterPro" id="IPR036397">
    <property type="entry name" value="RNaseH_sf"/>
</dbReference>
<dbReference type="PANTHER" id="PTHR42648">
    <property type="entry name" value="TRANSPOSASE, PUTATIVE-RELATED"/>
    <property type="match status" value="1"/>
</dbReference>
<dbReference type="InterPro" id="IPR012337">
    <property type="entry name" value="RNaseH-like_sf"/>
</dbReference>
<comment type="caution">
    <text evidence="2">The sequence shown here is derived from an EMBL/GenBank/DDBJ whole genome shotgun (WGS) entry which is preliminary data.</text>
</comment>
<sequence length="207" mass="23314">MILDLLDESLTGHVLGKNSGTDTWRALSDHFDGKAGPAVTMTELQRHVSAPNEMIYADLLFPGQHNRTQFSAVLVILDAFSKFVSVFLLKSKTQDEVNMHIQQYIRWAERQTCRVCVEGDEVTHRVKKTLTDRGTEFVNHASEQWYADAGIVHVKVGSKSSHLNPCERVHQTLVGMVKAMMEQSGLPSSLWPEALYTAAYIKQQDEQ</sequence>
<evidence type="ECO:0000259" key="1">
    <source>
        <dbReference type="PROSITE" id="PS50994"/>
    </source>
</evidence>
<dbReference type="EMBL" id="DAKRPA010000082">
    <property type="protein sequence ID" value="DAZ99489.1"/>
    <property type="molecule type" value="Genomic_DNA"/>
</dbReference>
<dbReference type="SUPFAM" id="SSF53098">
    <property type="entry name" value="Ribonuclease H-like"/>
    <property type="match status" value="1"/>
</dbReference>
<evidence type="ECO:0000313" key="3">
    <source>
        <dbReference type="Proteomes" id="UP001146120"/>
    </source>
</evidence>
<dbReference type="GO" id="GO:0003676">
    <property type="term" value="F:nucleic acid binding"/>
    <property type="evidence" value="ECO:0007669"/>
    <property type="project" value="InterPro"/>
</dbReference>
<dbReference type="GO" id="GO:0015074">
    <property type="term" value="P:DNA integration"/>
    <property type="evidence" value="ECO:0007669"/>
    <property type="project" value="InterPro"/>
</dbReference>
<dbReference type="AlphaFoldDB" id="A0AAV2Z191"/>
<gene>
    <name evidence="2" type="ORF">N0F65_001674</name>
</gene>
<accession>A0AAV2Z191</accession>
<feature type="domain" description="Integrase catalytic" evidence="1">
    <location>
        <begin position="47"/>
        <end position="207"/>
    </location>
</feature>
<reference evidence="2" key="2">
    <citation type="journal article" date="2023" name="Microbiol Resour">
        <title>Decontamination and Annotation of the Draft Genome Sequence of the Oomycete Lagenidium giganteum ARSEF 373.</title>
        <authorList>
            <person name="Morgan W.R."/>
            <person name="Tartar A."/>
        </authorList>
    </citation>
    <scope>NUCLEOTIDE SEQUENCE</scope>
    <source>
        <strain evidence="2">ARSEF 373</strain>
    </source>
</reference>
<keyword evidence="3" id="KW-1185">Reference proteome</keyword>
<evidence type="ECO:0000313" key="2">
    <source>
        <dbReference type="EMBL" id="DAZ99489.1"/>
    </source>
</evidence>
<reference evidence="2" key="1">
    <citation type="submission" date="2022-11" db="EMBL/GenBank/DDBJ databases">
        <authorList>
            <person name="Morgan W.R."/>
            <person name="Tartar A."/>
        </authorList>
    </citation>
    <scope>NUCLEOTIDE SEQUENCE</scope>
    <source>
        <strain evidence="2">ARSEF 373</strain>
    </source>
</reference>
<dbReference type="InterPro" id="IPR039537">
    <property type="entry name" value="Retrotran_Ty1/copia-like"/>
</dbReference>
<dbReference type="PANTHER" id="PTHR42648:SF28">
    <property type="entry name" value="TRANSPOSON-ENCODED PROTEIN WITH RIBONUCLEASE H-LIKE AND RETROVIRUS ZINC FINGER-LIKE DOMAINS"/>
    <property type="match status" value="1"/>
</dbReference>
<dbReference type="InterPro" id="IPR001584">
    <property type="entry name" value="Integrase_cat-core"/>
</dbReference>
<dbReference type="Proteomes" id="UP001146120">
    <property type="component" value="Unassembled WGS sequence"/>
</dbReference>
<dbReference type="PROSITE" id="PS50994">
    <property type="entry name" value="INTEGRASE"/>
    <property type="match status" value="1"/>
</dbReference>
<dbReference type="Pfam" id="PF00665">
    <property type="entry name" value="rve"/>
    <property type="match status" value="1"/>
</dbReference>
<name>A0AAV2Z191_9STRA</name>
<proteinExistence type="predicted"/>
<dbReference type="Gene3D" id="3.30.420.10">
    <property type="entry name" value="Ribonuclease H-like superfamily/Ribonuclease H"/>
    <property type="match status" value="1"/>
</dbReference>
<protein>
    <recommendedName>
        <fullName evidence="1">Integrase catalytic domain-containing protein</fullName>
    </recommendedName>
</protein>